<dbReference type="Pfam" id="PF07396">
    <property type="entry name" value="Porin_O_P"/>
    <property type="match status" value="1"/>
</dbReference>
<reference evidence="1" key="1">
    <citation type="journal article" date="2014" name="Int. J. Syst. Evol. Microbiol.">
        <title>Complete genome sequence of Corynebacterium casei LMG S-19264T (=DSM 44701T), isolated from a smear-ripened cheese.</title>
        <authorList>
            <consortium name="US DOE Joint Genome Institute (JGI-PGF)"/>
            <person name="Walter F."/>
            <person name="Albersmeier A."/>
            <person name="Kalinowski J."/>
            <person name="Ruckert C."/>
        </authorList>
    </citation>
    <scope>NUCLEOTIDE SEQUENCE</scope>
    <source>
        <strain evidence="1">CGMCC 1.15290</strain>
    </source>
</reference>
<keyword evidence="2" id="KW-1185">Reference proteome</keyword>
<dbReference type="Proteomes" id="UP000627292">
    <property type="component" value="Unassembled WGS sequence"/>
</dbReference>
<gene>
    <name evidence="1" type="ORF">GCM10011379_21360</name>
</gene>
<dbReference type="AlphaFoldDB" id="A0A917IWL0"/>
<dbReference type="SUPFAM" id="SSF56935">
    <property type="entry name" value="Porins"/>
    <property type="match status" value="1"/>
</dbReference>
<dbReference type="InterPro" id="IPR010870">
    <property type="entry name" value="Porin_O/P"/>
</dbReference>
<dbReference type="EMBL" id="BMIB01000002">
    <property type="protein sequence ID" value="GGH66800.1"/>
    <property type="molecule type" value="Genomic_DNA"/>
</dbReference>
<evidence type="ECO:0000313" key="1">
    <source>
        <dbReference type="EMBL" id="GGH66800.1"/>
    </source>
</evidence>
<dbReference type="InterPro" id="IPR023614">
    <property type="entry name" value="Porin_dom_sf"/>
</dbReference>
<name>A0A917IWL0_9BACT</name>
<accession>A0A917IWL0</accession>
<comment type="caution">
    <text evidence="1">The sequence shown here is derived from an EMBL/GenBank/DDBJ whole genome shotgun (WGS) entry which is preliminary data.</text>
</comment>
<evidence type="ECO:0000313" key="2">
    <source>
        <dbReference type="Proteomes" id="UP000627292"/>
    </source>
</evidence>
<reference evidence="1" key="2">
    <citation type="submission" date="2020-09" db="EMBL/GenBank/DDBJ databases">
        <authorList>
            <person name="Sun Q."/>
            <person name="Zhou Y."/>
        </authorList>
    </citation>
    <scope>NUCLEOTIDE SEQUENCE</scope>
    <source>
        <strain evidence="1">CGMCC 1.15290</strain>
    </source>
</reference>
<protein>
    <submittedName>
        <fullName evidence="1">Porin</fullName>
    </submittedName>
</protein>
<proteinExistence type="predicted"/>
<dbReference type="Gene3D" id="2.40.160.10">
    <property type="entry name" value="Porin"/>
    <property type="match status" value="1"/>
</dbReference>
<organism evidence="1 2">
    <name type="scientific">Filimonas zeae</name>
    <dbReference type="NCBI Taxonomy" id="1737353"/>
    <lineage>
        <taxon>Bacteria</taxon>
        <taxon>Pseudomonadati</taxon>
        <taxon>Bacteroidota</taxon>
        <taxon>Chitinophagia</taxon>
        <taxon>Chitinophagales</taxon>
        <taxon>Chitinophagaceae</taxon>
        <taxon>Filimonas</taxon>
    </lineage>
</organism>
<sequence length="391" mass="45175">MSVPALASAQTEDTTVEKKKDDAWYKRINLRGYVQIRYNRLLETNPKLKCDQCDKSMGSNGGLFLRRARLVLSGQLNNNIYFYFQPDFASAASSDDLHFGQIRDAYIDLSFDKKREYRLRIGQSKIPYGFECMQSSSNRLPLDRSDGMNSAFVNERDMGAFFYYAPDKIRKRFAWLVSEGLKGSGDYGVAAFGVFNGQGANRPEKNDQMHVVGRISYPFEWKGQIIEAGIQAYTGMYTLTDRHLSEKVKIAEHRTLEDKRIGTSFILYPQPWGLQAEYNWGRGPQYNKAYDSIMSHKLQGGYVMGSYRKKIGDQVVIPFTRFHYYDGGKKFEQDARSYLVREWELGVEWQPVKYFELVAMYTISQRRTADYEKESNAQSGNLLRLQAQLNF</sequence>